<keyword evidence="2" id="KW-1133">Transmembrane helix</keyword>
<accession>A0A3Q2W283</accession>
<feature type="transmembrane region" description="Helical" evidence="2">
    <location>
        <begin position="25"/>
        <end position="58"/>
    </location>
</feature>
<keyword evidence="4" id="KW-1185">Reference proteome</keyword>
<reference evidence="3" key="2">
    <citation type="submission" date="2025-09" db="UniProtKB">
        <authorList>
            <consortium name="Ensembl"/>
        </authorList>
    </citation>
    <scope>IDENTIFICATION</scope>
</reference>
<evidence type="ECO:0000256" key="1">
    <source>
        <dbReference type="SAM" id="MobiDB-lite"/>
    </source>
</evidence>
<organism evidence="3 4">
    <name type="scientific">Haplochromis burtoni</name>
    <name type="common">Burton's mouthbrooder</name>
    <name type="synonym">Chromis burtoni</name>
    <dbReference type="NCBI Taxonomy" id="8153"/>
    <lineage>
        <taxon>Eukaryota</taxon>
        <taxon>Metazoa</taxon>
        <taxon>Chordata</taxon>
        <taxon>Craniata</taxon>
        <taxon>Vertebrata</taxon>
        <taxon>Euteleostomi</taxon>
        <taxon>Actinopterygii</taxon>
        <taxon>Neopterygii</taxon>
        <taxon>Teleostei</taxon>
        <taxon>Neoteleostei</taxon>
        <taxon>Acanthomorphata</taxon>
        <taxon>Ovalentaria</taxon>
        <taxon>Cichlomorphae</taxon>
        <taxon>Cichliformes</taxon>
        <taxon>Cichlidae</taxon>
        <taxon>African cichlids</taxon>
        <taxon>Pseudocrenilabrinae</taxon>
        <taxon>Haplochromini</taxon>
        <taxon>Haplochromis</taxon>
    </lineage>
</organism>
<evidence type="ECO:0000313" key="4">
    <source>
        <dbReference type="Proteomes" id="UP000264840"/>
    </source>
</evidence>
<keyword evidence="2" id="KW-0472">Membrane</keyword>
<dbReference type="AlphaFoldDB" id="A0A3Q2W283"/>
<dbReference type="STRING" id="8153.ENSHBUP00000018741"/>
<keyword evidence="2" id="KW-0812">Transmembrane</keyword>
<name>A0A3Q2W283_HAPBU</name>
<evidence type="ECO:0000313" key="3">
    <source>
        <dbReference type="Ensembl" id="ENSHBUP00000018741.1"/>
    </source>
</evidence>
<dbReference type="OMA" id="HANYQES"/>
<dbReference type="GeneTree" id="ENSGT00940000177342"/>
<feature type="compositionally biased region" description="Polar residues" evidence="1">
    <location>
        <begin position="85"/>
        <end position="94"/>
    </location>
</feature>
<proteinExistence type="predicted"/>
<feature type="region of interest" description="Disordered" evidence="1">
    <location>
        <begin position="68"/>
        <end position="101"/>
    </location>
</feature>
<sequence length="101" mass="11698">MKFALPMFRYVSYHNYTTSETIQQLFFFLFTFLLFLGVIAVVIFVTLSALAVMARFICSRKETYRNQEVKAAQPEDSNEFPFSGQPDSPSAPSENQKEYFI</sequence>
<reference evidence="3" key="1">
    <citation type="submission" date="2025-08" db="UniProtKB">
        <authorList>
            <consortium name="Ensembl"/>
        </authorList>
    </citation>
    <scope>IDENTIFICATION</scope>
</reference>
<dbReference type="Ensembl" id="ENSHBUT00000035211.1">
    <property type="protein sequence ID" value="ENSHBUP00000018741.1"/>
    <property type="gene ID" value="ENSHBUG00000020852.1"/>
</dbReference>
<dbReference type="Proteomes" id="UP000264840">
    <property type="component" value="Unplaced"/>
</dbReference>
<protein>
    <submittedName>
        <fullName evidence="3">Uncharacterized protein</fullName>
    </submittedName>
</protein>
<evidence type="ECO:0000256" key="2">
    <source>
        <dbReference type="SAM" id="Phobius"/>
    </source>
</evidence>